<comment type="caution">
    <text evidence="1">The sequence shown here is derived from an EMBL/GenBank/DDBJ whole genome shotgun (WGS) entry which is preliminary data.</text>
</comment>
<keyword evidence="2" id="KW-1185">Reference proteome</keyword>
<evidence type="ECO:0000313" key="1">
    <source>
        <dbReference type="EMBL" id="NVN51314.1"/>
    </source>
</evidence>
<dbReference type="Proteomes" id="UP000570517">
    <property type="component" value="Unassembled WGS sequence"/>
</dbReference>
<organism evidence="1 2">
    <name type="scientific">Mycolicibacterium hippocampi</name>
    <dbReference type="NCBI Taxonomy" id="659824"/>
    <lineage>
        <taxon>Bacteria</taxon>
        <taxon>Bacillati</taxon>
        <taxon>Actinomycetota</taxon>
        <taxon>Actinomycetes</taxon>
        <taxon>Mycobacteriales</taxon>
        <taxon>Mycobacteriaceae</taxon>
        <taxon>Mycolicibacterium</taxon>
    </lineage>
</organism>
<dbReference type="AlphaFoldDB" id="A0A850PTC7"/>
<sequence>MPYLKKQRDQKPTPTATMADYFKAQLGWVPSTRPFTTTANVKCGRCLEIKSGCEFQQPITPGRMCVCASCSTKPKATK</sequence>
<protein>
    <submittedName>
        <fullName evidence="1">Uncharacterized protein</fullName>
    </submittedName>
</protein>
<name>A0A850PTC7_9MYCO</name>
<dbReference type="EMBL" id="JABFYL010000035">
    <property type="protein sequence ID" value="NVN51314.1"/>
    <property type="molecule type" value="Genomic_DNA"/>
</dbReference>
<gene>
    <name evidence="1" type="ORF">HLY00_1056</name>
</gene>
<proteinExistence type="predicted"/>
<evidence type="ECO:0000313" key="2">
    <source>
        <dbReference type="Proteomes" id="UP000570517"/>
    </source>
</evidence>
<accession>A0A850PTC7</accession>
<reference evidence="1 2" key="1">
    <citation type="submission" date="2020-05" db="EMBL/GenBank/DDBJ databases">
        <title>Draft genome sequence of Mycobacterium hippocampi DL, isolated from European seabass, Dicentrarchus labrax, reared in fish farms.</title>
        <authorList>
            <person name="Stathopoulou P."/>
            <person name="Asimakis E."/>
            <person name="Tzokas K."/>
            <person name="Batargias C."/>
            <person name="Tsiamis G."/>
        </authorList>
    </citation>
    <scope>NUCLEOTIDE SEQUENCE [LARGE SCALE GENOMIC DNA]</scope>
    <source>
        <strain evidence="1 2">DL</strain>
    </source>
</reference>